<accession>A8REN9</accession>
<protein>
    <submittedName>
        <fullName evidence="3">Putative ATP synthase, subunit C</fullName>
    </submittedName>
</protein>
<reference evidence="3 4" key="1">
    <citation type="submission" date="2007-09" db="EMBL/GenBank/DDBJ databases">
        <title>Draft genome sequence of Eubacterium dolichum (DSM 3991).</title>
        <authorList>
            <person name="Sudarsanam P."/>
            <person name="Ley R."/>
            <person name="Guruge J."/>
            <person name="Turnbaugh P.J."/>
            <person name="Mahowald M."/>
            <person name="Liep D."/>
            <person name="Gordon J."/>
        </authorList>
    </citation>
    <scope>NUCLEOTIDE SEQUENCE [LARGE SCALE GENOMIC DNA]</scope>
    <source>
        <strain evidence="3 4">DSM 3991</strain>
    </source>
</reference>
<comment type="caution">
    <text evidence="3">The sequence shown here is derived from an EMBL/GenBank/DDBJ whole genome shotgun (WGS) entry which is preliminary data.</text>
</comment>
<dbReference type="SUPFAM" id="SSF103486">
    <property type="entry name" value="V-type ATP synthase subunit C"/>
    <property type="match status" value="1"/>
</dbReference>
<dbReference type="eggNOG" id="COG1527">
    <property type="taxonomic scope" value="Bacteria"/>
</dbReference>
<name>A8REN9_9FIRM</name>
<dbReference type="PANTHER" id="PTHR38682:SF1">
    <property type="entry name" value="V-TYPE ATP SYNTHASE SUBUNIT C"/>
    <property type="match status" value="1"/>
</dbReference>
<dbReference type="AlphaFoldDB" id="A8REN9"/>
<dbReference type="Proteomes" id="UP000004090">
    <property type="component" value="Unassembled WGS sequence"/>
</dbReference>
<dbReference type="Gene3D" id="1.10.132.50">
    <property type="entry name" value="ATP synthase (C/AC39) subunit, domain 3"/>
    <property type="match status" value="2"/>
</dbReference>
<proteinExistence type="predicted"/>
<sequence length="347" mass="41010">MVLVSKASGAIIAKAKAMYGANLKEADYLELVRKHSVAEVVSYLKNETNYRDILKDVRENNIHRGQLEVLLREELFQRQLALYRYADASLKDVFHVQLEEVEIELILNCVRMLISDSFAEGIADLPFFLKDYLNFSLVDLGKVRSYEELLALLAKTHYASILMKHRCQRGEELKLNYAHIEHDLMQLYYERMLASIQRQKSKKVRKQLQELATALLDFDNLTKIYRLKKYFHLSDDLVRSSLMEVQGYHSKVPLEEMIACSDEQAMRKWLHTCKYHVELQEHDYIEQGFEKIRYKEAGKLFQYSLDAYTVYSSYHLMMRQELENLIHIIEGIRYQVPCEEIEKQLIY</sequence>
<dbReference type="InterPro" id="IPR044911">
    <property type="entry name" value="V-type_ATPase_csu/dsu_dom_3"/>
</dbReference>
<dbReference type="STRING" id="428127.EUBDOL_01844"/>
<dbReference type="EMBL" id="ABAW02000024">
    <property type="protein sequence ID" value="EDP10593.1"/>
    <property type="molecule type" value="Genomic_DNA"/>
</dbReference>
<gene>
    <name evidence="3" type="ORF">EUBDOL_01844</name>
</gene>
<dbReference type="GO" id="GO:0046961">
    <property type="term" value="F:proton-transporting ATPase activity, rotational mechanism"/>
    <property type="evidence" value="ECO:0007669"/>
    <property type="project" value="InterPro"/>
</dbReference>
<dbReference type="InterPro" id="IPR036079">
    <property type="entry name" value="ATPase_csu/dsu_sf"/>
</dbReference>
<keyword evidence="1" id="KW-0813">Transport</keyword>
<dbReference type="Pfam" id="PF01992">
    <property type="entry name" value="vATP-synt_AC39"/>
    <property type="match status" value="1"/>
</dbReference>
<evidence type="ECO:0000256" key="2">
    <source>
        <dbReference type="ARBA" id="ARBA00023065"/>
    </source>
</evidence>
<evidence type="ECO:0000313" key="3">
    <source>
        <dbReference type="EMBL" id="EDP10593.1"/>
    </source>
</evidence>
<reference evidence="3 4" key="2">
    <citation type="submission" date="2007-09" db="EMBL/GenBank/DDBJ databases">
        <authorList>
            <person name="Fulton L."/>
            <person name="Clifton S."/>
            <person name="Fulton B."/>
            <person name="Xu J."/>
            <person name="Minx P."/>
            <person name="Pepin K.H."/>
            <person name="Johnson M."/>
            <person name="Thiruvilangam P."/>
            <person name="Bhonagiri V."/>
            <person name="Nash W.E."/>
            <person name="Mardis E.R."/>
            <person name="Wilson R.K."/>
        </authorList>
    </citation>
    <scope>NUCLEOTIDE SEQUENCE [LARGE SCALE GENOMIC DNA]</scope>
    <source>
        <strain evidence="3 4">DSM 3991</strain>
    </source>
</reference>
<evidence type="ECO:0000256" key="1">
    <source>
        <dbReference type="ARBA" id="ARBA00022448"/>
    </source>
</evidence>
<evidence type="ECO:0000313" key="4">
    <source>
        <dbReference type="Proteomes" id="UP000004090"/>
    </source>
</evidence>
<organism evidence="3 4">
    <name type="scientific">Amedibacillus dolichus DSM 3991</name>
    <dbReference type="NCBI Taxonomy" id="428127"/>
    <lineage>
        <taxon>Bacteria</taxon>
        <taxon>Bacillati</taxon>
        <taxon>Bacillota</taxon>
        <taxon>Erysipelotrichia</taxon>
        <taxon>Erysipelotrichales</taxon>
        <taxon>Erysipelotrichaceae</taxon>
        <taxon>Amedibacillus</taxon>
    </lineage>
</organism>
<dbReference type="HOGENOM" id="CLU_064887_0_0_9"/>
<dbReference type="InterPro" id="IPR050873">
    <property type="entry name" value="V-ATPase_V0D/AC39_subunit"/>
</dbReference>
<dbReference type="InterPro" id="IPR002843">
    <property type="entry name" value="ATPase_V0-cplx_csu/dsu"/>
</dbReference>
<keyword evidence="2" id="KW-0406">Ion transport</keyword>
<dbReference type="PANTHER" id="PTHR38682">
    <property type="entry name" value="V-TYPE ATP SYNTHASE SUBUNIT C"/>
    <property type="match status" value="1"/>
</dbReference>